<dbReference type="AlphaFoldDB" id="B4H2W3"/>
<gene>
    <name evidence="2" type="primary">Dper\GL26919</name>
    <name evidence="2" type="ORF">Dper_GL26919</name>
</gene>
<reference evidence="2 3" key="1">
    <citation type="journal article" date="2007" name="Nature">
        <title>Evolution of genes and genomes on the Drosophila phylogeny.</title>
        <authorList>
            <consortium name="Drosophila 12 Genomes Consortium"/>
            <person name="Clark A.G."/>
            <person name="Eisen M.B."/>
            <person name="Smith D.R."/>
            <person name="Bergman C.M."/>
            <person name="Oliver B."/>
            <person name="Markow T.A."/>
            <person name="Kaufman T.C."/>
            <person name="Kellis M."/>
            <person name="Gelbart W."/>
            <person name="Iyer V.N."/>
            <person name="Pollard D.A."/>
            <person name="Sackton T.B."/>
            <person name="Larracuente A.M."/>
            <person name="Singh N.D."/>
            <person name="Abad J.P."/>
            <person name="Abt D.N."/>
            <person name="Adryan B."/>
            <person name="Aguade M."/>
            <person name="Akashi H."/>
            <person name="Anderson W.W."/>
            <person name="Aquadro C.F."/>
            <person name="Ardell D.H."/>
            <person name="Arguello R."/>
            <person name="Artieri C.G."/>
            <person name="Barbash D.A."/>
            <person name="Barker D."/>
            <person name="Barsanti P."/>
            <person name="Batterham P."/>
            <person name="Batzoglou S."/>
            <person name="Begun D."/>
            <person name="Bhutkar A."/>
            <person name="Blanco E."/>
            <person name="Bosak S.A."/>
            <person name="Bradley R.K."/>
            <person name="Brand A.D."/>
            <person name="Brent M.R."/>
            <person name="Brooks A.N."/>
            <person name="Brown R.H."/>
            <person name="Butlin R.K."/>
            <person name="Caggese C."/>
            <person name="Calvi B.R."/>
            <person name="Bernardo de Carvalho A."/>
            <person name="Caspi A."/>
            <person name="Castrezana S."/>
            <person name="Celniker S.E."/>
            <person name="Chang J.L."/>
            <person name="Chapple C."/>
            <person name="Chatterji S."/>
            <person name="Chinwalla A."/>
            <person name="Civetta A."/>
            <person name="Clifton S.W."/>
            <person name="Comeron J.M."/>
            <person name="Costello J.C."/>
            <person name="Coyne J.A."/>
            <person name="Daub J."/>
            <person name="David R.G."/>
            <person name="Delcher A.L."/>
            <person name="Delehaunty K."/>
            <person name="Do C.B."/>
            <person name="Ebling H."/>
            <person name="Edwards K."/>
            <person name="Eickbush T."/>
            <person name="Evans J.D."/>
            <person name="Filipski A."/>
            <person name="Findeiss S."/>
            <person name="Freyhult E."/>
            <person name="Fulton L."/>
            <person name="Fulton R."/>
            <person name="Garcia A.C."/>
            <person name="Gardiner A."/>
            <person name="Garfield D.A."/>
            <person name="Garvin B.E."/>
            <person name="Gibson G."/>
            <person name="Gilbert D."/>
            <person name="Gnerre S."/>
            <person name="Godfrey J."/>
            <person name="Good R."/>
            <person name="Gotea V."/>
            <person name="Gravely B."/>
            <person name="Greenberg A.J."/>
            <person name="Griffiths-Jones S."/>
            <person name="Gross S."/>
            <person name="Guigo R."/>
            <person name="Gustafson E.A."/>
            <person name="Haerty W."/>
            <person name="Hahn M.W."/>
            <person name="Halligan D.L."/>
            <person name="Halpern A.L."/>
            <person name="Halter G.M."/>
            <person name="Han M.V."/>
            <person name="Heger A."/>
            <person name="Hillier L."/>
            <person name="Hinrichs A.S."/>
            <person name="Holmes I."/>
            <person name="Hoskins R.A."/>
            <person name="Hubisz M.J."/>
            <person name="Hultmark D."/>
            <person name="Huntley M.A."/>
            <person name="Jaffe D.B."/>
            <person name="Jagadeeshan S."/>
            <person name="Jeck W.R."/>
            <person name="Johnson J."/>
            <person name="Jones C.D."/>
            <person name="Jordan W.C."/>
            <person name="Karpen G.H."/>
            <person name="Kataoka E."/>
            <person name="Keightley P.D."/>
            <person name="Kheradpour P."/>
            <person name="Kirkness E.F."/>
            <person name="Koerich L.B."/>
            <person name="Kristiansen K."/>
            <person name="Kudrna D."/>
            <person name="Kulathinal R.J."/>
            <person name="Kumar S."/>
            <person name="Kwok R."/>
            <person name="Lander E."/>
            <person name="Langley C.H."/>
            <person name="Lapoint R."/>
            <person name="Lazzaro B.P."/>
            <person name="Lee S.J."/>
            <person name="Levesque L."/>
            <person name="Li R."/>
            <person name="Lin C.F."/>
            <person name="Lin M.F."/>
            <person name="Lindblad-Toh K."/>
            <person name="Llopart A."/>
            <person name="Long M."/>
            <person name="Low L."/>
            <person name="Lozovsky E."/>
            <person name="Lu J."/>
            <person name="Luo M."/>
            <person name="Machado C.A."/>
            <person name="Makalowski W."/>
            <person name="Marzo M."/>
            <person name="Matsuda M."/>
            <person name="Matzkin L."/>
            <person name="McAllister B."/>
            <person name="McBride C.S."/>
            <person name="McKernan B."/>
            <person name="McKernan K."/>
            <person name="Mendez-Lago M."/>
            <person name="Minx P."/>
            <person name="Mollenhauer M.U."/>
            <person name="Montooth K."/>
            <person name="Mount S.M."/>
            <person name="Mu X."/>
            <person name="Myers E."/>
            <person name="Negre B."/>
            <person name="Newfeld S."/>
            <person name="Nielsen R."/>
            <person name="Noor M.A."/>
            <person name="O'Grady P."/>
            <person name="Pachter L."/>
            <person name="Papaceit M."/>
            <person name="Parisi M.J."/>
            <person name="Parisi M."/>
            <person name="Parts L."/>
            <person name="Pedersen J.S."/>
            <person name="Pesole G."/>
            <person name="Phillippy A.M."/>
            <person name="Ponting C.P."/>
            <person name="Pop M."/>
            <person name="Porcelli D."/>
            <person name="Powell J.R."/>
            <person name="Prohaska S."/>
            <person name="Pruitt K."/>
            <person name="Puig M."/>
            <person name="Quesneville H."/>
            <person name="Ram K.R."/>
            <person name="Rand D."/>
            <person name="Rasmussen M.D."/>
            <person name="Reed L.K."/>
            <person name="Reenan R."/>
            <person name="Reily A."/>
            <person name="Remington K.A."/>
            <person name="Rieger T.T."/>
            <person name="Ritchie M.G."/>
            <person name="Robin C."/>
            <person name="Rogers Y.H."/>
            <person name="Rohde C."/>
            <person name="Rozas J."/>
            <person name="Rubenfield M.J."/>
            <person name="Ruiz A."/>
            <person name="Russo S."/>
            <person name="Salzberg S.L."/>
            <person name="Sanchez-Gracia A."/>
            <person name="Saranga D.J."/>
            <person name="Sato H."/>
            <person name="Schaeffer S.W."/>
            <person name="Schatz M.C."/>
            <person name="Schlenke T."/>
            <person name="Schwartz R."/>
            <person name="Segarra C."/>
            <person name="Singh R.S."/>
            <person name="Sirot L."/>
            <person name="Sirota M."/>
            <person name="Sisneros N.B."/>
            <person name="Smith C.D."/>
            <person name="Smith T.F."/>
            <person name="Spieth J."/>
            <person name="Stage D.E."/>
            <person name="Stark A."/>
            <person name="Stephan W."/>
            <person name="Strausberg R.L."/>
            <person name="Strempel S."/>
            <person name="Sturgill D."/>
            <person name="Sutton G."/>
            <person name="Sutton G.G."/>
            <person name="Tao W."/>
            <person name="Teichmann S."/>
            <person name="Tobari Y.N."/>
            <person name="Tomimura Y."/>
            <person name="Tsolas J.M."/>
            <person name="Valente V.L."/>
            <person name="Venter E."/>
            <person name="Venter J.C."/>
            <person name="Vicario S."/>
            <person name="Vieira F.G."/>
            <person name="Vilella A.J."/>
            <person name="Villasante A."/>
            <person name="Walenz B."/>
            <person name="Wang J."/>
            <person name="Wasserman M."/>
            <person name="Watts T."/>
            <person name="Wilson D."/>
            <person name="Wilson R.K."/>
            <person name="Wing R.A."/>
            <person name="Wolfner M.F."/>
            <person name="Wong A."/>
            <person name="Wong G.K."/>
            <person name="Wu C.I."/>
            <person name="Wu G."/>
            <person name="Yamamoto D."/>
            <person name="Yang H.P."/>
            <person name="Yang S.P."/>
            <person name="Yorke J.A."/>
            <person name="Yoshida K."/>
            <person name="Zdobnov E."/>
            <person name="Zhang P."/>
            <person name="Zhang Y."/>
            <person name="Zimin A.V."/>
            <person name="Baldwin J."/>
            <person name="Abdouelleil A."/>
            <person name="Abdulkadir J."/>
            <person name="Abebe A."/>
            <person name="Abera B."/>
            <person name="Abreu J."/>
            <person name="Acer S.C."/>
            <person name="Aftuck L."/>
            <person name="Alexander A."/>
            <person name="An P."/>
            <person name="Anderson E."/>
            <person name="Anderson S."/>
            <person name="Arachi H."/>
            <person name="Azer M."/>
            <person name="Bachantsang P."/>
            <person name="Barry A."/>
            <person name="Bayul T."/>
            <person name="Berlin A."/>
            <person name="Bessette D."/>
            <person name="Bloom T."/>
            <person name="Blye J."/>
            <person name="Boguslavskiy L."/>
            <person name="Bonnet C."/>
            <person name="Boukhgalter B."/>
            <person name="Bourzgui I."/>
            <person name="Brown A."/>
            <person name="Cahill P."/>
            <person name="Channer S."/>
            <person name="Cheshatsang Y."/>
            <person name="Chuda L."/>
            <person name="Citroen M."/>
            <person name="Collymore A."/>
            <person name="Cooke P."/>
            <person name="Costello M."/>
            <person name="D'Aco K."/>
            <person name="Daza R."/>
            <person name="De Haan G."/>
            <person name="DeGray S."/>
            <person name="DeMaso C."/>
            <person name="Dhargay N."/>
            <person name="Dooley K."/>
            <person name="Dooley E."/>
            <person name="Doricent M."/>
            <person name="Dorje P."/>
            <person name="Dorjee K."/>
            <person name="Dupes A."/>
            <person name="Elong R."/>
            <person name="Falk J."/>
            <person name="Farina A."/>
            <person name="Faro S."/>
            <person name="Ferguson D."/>
            <person name="Fisher S."/>
            <person name="Foley C.D."/>
            <person name="Franke A."/>
            <person name="Friedrich D."/>
            <person name="Gadbois L."/>
            <person name="Gearin G."/>
            <person name="Gearin C.R."/>
            <person name="Giannoukos G."/>
            <person name="Goode T."/>
            <person name="Graham J."/>
            <person name="Grandbois E."/>
            <person name="Grewal S."/>
            <person name="Gyaltsen K."/>
            <person name="Hafez N."/>
            <person name="Hagos B."/>
            <person name="Hall J."/>
            <person name="Henson C."/>
            <person name="Hollinger A."/>
            <person name="Honan T."/>
            <person name="Huard M.D."/>
            <person name="Hughes L."/>
            <person name="Hurhula B."/>
            <person name="Husby M.E."/>
            <person name="Kamat A."/>
            <person name="Kanga B."/>
            <person name="Kashin S."/>
            <person name="Khazanovich D."/>
            <person name="Kisner P."/>
            <person name="Lance K."/>
            <person name="Lara M."/>
            <person name="Lee W."/>
            <person name="Lennon N."/>
            <person name="Letendre F."/>
            <person name="LeVine R."/>
            <person name="Lipovsky A."/>
            <person name="Liu X."/>
            <person name="Liu J."/>
            <person name="Liu S."/>
            <person name="Lokyitsang T."/>
            <person name="Lokyitsang Y."/>
            <person name="Lubonja R."/>
            <person name="Lui A."/>
            <person name="MacDonald P."/>
            <person name="Magnisalis V."/>
            <person name="Maru K."/>
            <person name="Matthews C."/>
            <person name="McCusker W."/>
            <person name="McDonough S."/>
            <person name="Mehta T."/>
            <person name="Meldrim J."/>
            <person name="Meneus L."/>
            <person name="Mihai O."/>
            <person name="Mihalev A."/>
            <person name="Mihova T."/>
            <person name="Mittelman R."/>
            <person name="Mlenga V."/>
            <person name="Montmayeur A."/>
            <person name="Mulrain L."/>
            <person name="Navidi A."/>
            <person name="Naylor J."/>
            <person name="Negash T."/>
            <person name="Nguyen T."/>
            <person name="Nguyen N."/>
            <person name="Nicol R."/>
            <person name="Norbu C."/>
            <person name="Norbu N."/>
            <person name="Novod N."/>
            <person name="O'Neill B."/>
            <person name="Osman S."/>
            <person name="Markiewicz E."/>
            <person name="Oyono O.L."/>
            <person name="Patti C."/>
            <person name="Phunkhang P."/>
            <person name="Pierre F."/>
            <person name="Priest M."/>
            <person name="Raghuraman S."/>
            <person name="Rege F."/>
            <person name="Reyes R."/>
            <person name="Rise C."/>
            <person name="Rogov P."/>
            <person name="Ross K."/>
            <person name="Ryan E."/>
            <person name="Settipalli S."/>
            <person name="Shea T."/>
            <person name="Sherpa N."/>
            <person name="Shi L."/>
            <person name="Shih D."/>
            <person name="Sparrow T."/>
            <person name="Spaulding J."/>
            <person name="Stalker J."/>
            <person name="Stange-Thomann N."/>
            <person name="Stavropoulos S."/>
            <person name="Stone C."/>
            <person name="Strader C."/>
            <person name="Tesfaye S."/>
            <person name="Thomson T."/>
            <person name="Thoulutsang Y."/>
            <person name="Thoulutsang D."/>
            <person name="Topham K."/>
            <person name="Topping I."/>
            <person name="Tsamla T."/>
            <person name="Vassiliev H."/>
            <person name="Vo A."/>
            <person name="Wangchuk T."/>
            <person name="Wangdi T."/>
            <person name="Weiand M."/>
            <person name="Wilkinson J."/>
            <person name="Wilson A."/>
            <person name="Yadav S."/>
            <person name="Young G."/>
            <person name="Yu Q."/>
            <person name="Zembek L."/>
            <person name="Zhong D."/>
            <person name="Zimmer A."/>
            <person name="Zwirko Z."/>
            <person name="Jaffe D.B."/>
            <person name="Alvarez P."/>
            <person name="Brockman W."/>
            <person name="Butler J."/>
            <person name="Chin C."/>
            <person name="Gnerre S."/>
            <person name="Grabherr M."/>
            <person name="Kleber M."/>
            <person name="Mauceli E."/>
            <person name="MacCallum I."/>
        </authorList>
    </citation>
    <scope>NUCLEOTIDE SEQUENCE [LARGE SCALE GENOMIC DNA]</scope>
    <source>
        <strain evidence="3">MSH-3 / Tucson 14011-0111.49</strain>
    </source>
</reference>
<accession>B4H2W3</accession>
<protein>
    <submittedName>
        <fullName evidence="2">GL26919</fullName>
    </submittedName>
</protein>
<keyword evidence="1" id="KW-0732">Signal</keyword>
<evidence type="ECO:0000313" key="2">
    <source>
        <dbReference type="EMBL" id="EDW30680.1"/>
    </source>
</evidence>
<dbReference type="EMBL" id="CH479204">
    <property type="protein sequence ID" value="EDW30680.1"/>
    <property type="molecule type" value="Genomic_DNA"/>
</dbReference>
<organism evidence="3">
    <name type="scientific">Drosophila persimilis</name>
    <name type="common">Fruit fly</name>
    <dbReference type="NCBI Taxonomy" id="7234"/>
    <lineage>
        <taxon>Eukaryota</taxon>
        <taxon>Metazoa</taxon>
        <taxon>Ecdysozoa</taxon>
        <taxon>Arthropoda</taxon>
        <taxon>Hexapoda</taxon>
        <taxon>Insecta</taxon>
        <taxon>Pterygota</taxon>
        <taxon>Neoptera</taxon>
        <taxon>Endopterygota</taxon>
        <taxon>Diptera</taxon>
        <taxon>Brachycera</taxon>
        <taxon>Muscomorpha</taxon>
        <taxon>Ephydroidea</taxon>
        <taxon>Drosophilidae</taxon>
        <taxon>Drosophila</taxon>
        <taxon>Sophophora</taxon>
    </lineage>
</organism>
<dbReference type="HOGENOM" id="CLU_861271_0_0_1"/>
<dbReference type="STRING" id="7234.B4H2W3"/>
<evidence type="ECO:0000313" key="3">
    <source>
        <dbReference type="Proteomes" id="UP000008744"/>
    </source>
</evidence>
<keyword evidence="3" id="KW-1185">Reference proteome</keyword>
<proteinExistence type="predicted"/>
<dbReference type="OrthoDB" id="67700at2759"/>
<feature type="chain" id="PRO_5002807921" evidence="1">
    <location>
        <begin position="21"/>
        <end position="323"/>
    </location>
</feature>
<evidence type="ECO:0000256" key="1">
    <source>
        <dbReference type="SAM" id="SignalP"/>
    </source>
</evidence>
<sequence>MTFTSLALLLLVLIMGLLFACHCLGHRAASWMRMRSSKEEKIGLSNHKHKLFHANGYMASIQSGSEFLLSTSGSFKRFDTIDKDDHNRSQHLLLLNGGGAAAGGGGSTGGRLDADAQLQRELQLLAAEETGAALALVPSVPQRARPHADWGGGDGDRGAATAHHHLDTTVGLAKVQRPLGRADVLAELPADGGAADHCGSEGAQPEAGCGTAQRGHRAECVREEYKQRFPTFSSPLMERMRKRRAFADPELNYAMEATLGGNALYAAAAAAAAAAMHQSGPPPFTASNTIAAAVTTTPMPPAHASAKKPKLSFSIESIMGIST</sequence>
<feature type="signal peptide" evidence="1">
    <location>
        <begin position="1"/>
        <end position="20"/>
    </location>
</feature>
<name>B4H2W3_DROPE</name>
<dbReference type="Proteomes" id="UP000008744">
    <property type="component" value="Unassembled WGS sequence"/>
</dbReference>
<dbReference type="eggNOG" id="KOG1028">
    <property type="taxonomic scope" value="Eukaryota"/>
</dbReference>
<dbReference type="GO" id="GO:0007283">
    <property type="term" value="P:spermatogenesis"/>
    <property type="evidence" value="ECO:0007669"/>
    <property type="project" value="EnsemblMetazoa"/>
</dbReference>